<reference evidence="11 12" key="1">
    <citation type="submission" date="2017-05" db="EMBL/GenBank/DDBJ databases">
        <title>Vagococcus spp. assemblies.</title>
        <authorList>
            <person name="Gulvik C.A."/>
        </authorList>
    </citation>
    <scope>NUCLEOTIDE SEQUENCE [LARGE SCALE GENOMIC DNA]</scope>
    <source>
        <strain evidence="11 12">SS1995</strain>
    </source>
</reference>
<dbReference type="InterPro" id="IPR038417">
    <property type="entry name" value="Alpga-gal_N_sf"/>
</dbReference>
<organism evidence="11 12">
    <name type="scientific">Vagococcus vulneris</name>
    <dbReference type="NCBI Taxonomy" id="1977869"/>
    <lineage>
        <taxon>Bacteria</taxon>
        <taxon>Bacillati</taxon>
        <taxon>Bacillota</taxon>
        <taxon>Bacilli</taxon>
        <taxon>Lactobacillales</taxon>
        <taxon>Enterococcaceae</taxon>
        <taxon>Vagococcus</taxon>
    </lineage>
</organism>
<keyword evidence="3 5" id="KW-0378">Hydrolase</keyword>
<evidence type="ECO:0000259" key="10">
    <source>
        <dbReference type="Pfam" id="PF16875"/>
    </source>
</evidence>
<dbReference type="PANTHER" id="PTHR43053:SF3">
    <property type="entry name" value="ALPHA-GALACTOSIDASE C-RELATED"/>
    <property type="match status" value="1"/>
</dbReference>
<feature type="binding site" evidence="7">
    <location>
        <begin position="478"/>
        <end position="482"/>
    </location>
    <ligand>
        <name>substrate</name>
    </ligand>
</feature>
<evidence type="ECO:0000313" key="12">
    <source>
        <dbReference type="Proteomes" id="UP000287857"/>
    </source>
</evidence>
<dbReference type="Proteomes" id="UP000287857">
    <property type="component" value="Unassembled WGS sequence"/>
</dbReference>
<dbReference type="Gene3D" id="2.60.40.1180">
    <property type="entry name" value="Golgi alpha-mannosidase II"/>
    <property type="match status" value="1"/>
</dbReference>
<comment type="caution">
    <text evidence="11">The sequence shown here is derived from an EMBL/GenBank/DDBJ whole genome shotgun (WGS) entry which is preliminary data.</text>
</comment>
<feature type="active site" description="Nucleophile" evidence="6">
    <location>
        <position position="480"/>
    </location>
</feature>
<evidence type="ECO:0000256" key="2">
    <source>
        <dbReference type="ARBA" id="ARBA00012755"/>
    </source>
</evidence>
<dbReference type="EMBL" id="NGJS01000006">
    <property type="protein sequence ID" value="RST99093.1"/>
    <property type="molecule type" value="Genomic_DNA"/>
</dbReference>
<comment type="similarity">
    <text evidence="5">Belongs to the glycosyl hydrolase.</text>
</comment>
<evidence type="ECO:0000256" key="5">
    <source>
        <dbReference type="PIRNR" id="PIRNR005536"/>
    </source>
</evidence>
<dbReference type="Pfam" id="PF02065">
    <property type="entry name" value="Melibiase"/>
    <property type="match status" value="1"/>
</dbReference>
<dbReference type="SUPFAM" id="SSF51445">
    <property type="entry name" value="(Trans)glycosidases"/>
    <property type="match status" value="1"/>
</dbReference>
<dbReference type="GO" id="GO:0016052">
    <property type="term" value="P:carbohydrate catabolic process"/>
    <property type="evidence" value="ECO:0007669"/>
    <property type="project" value="InterPro"/>
</dbReference>
<feature type="compositionally biased region" description="Basic and acidic residues" evidence="8">
    <location>
        <begin position="213"/>
        <end position="223"/>
    </location>
</feature>
<dbReference type="Pfam" id="PF16874">
    <property type="entry name" value="Glyco_hydro_36C"/>
    <property type="match status" value="1"/>
</dbReference>
<keyword evidence="4 5" id="KW-0326">Glycosidase</keyword>
<dbReference type="EC" id="3.2.1.22" evidence="2 5"/>
<dbReference type="PIRSF" id="PIRSF005536">
    <property type="entry name" value="Agal"/>
    <property type="match status" value="1"/>
</dbReference>
<dbReference type="OrthoDB" id="9758822at2"/>
<dbReference type="AlphaFoldDB" id="A0A429ZYP0"/>
<feature type="binding site" evidence="7">
    <location>
        <position position="550"/>
    </location>
    <ligand>
        <name>substrate</name>
    </ligand>
</feature>
<proteinExistence type="inferred from homology"/>
<feature type="binding site" evidence="7">
    <location>
        <position position="445"/>
    </location>
    <ligand>
        <name>substrate</name>
    </ligand>
</feature>
<feature type="binding site" evidence="7">
    <location>
        <position position="528"/>
    </location>
    <ligand>
        <name>substrate</name>
    </ligand>
</feature>
<dbReference type="PANTHER" id="PTHR43053">
    <property type="entry name" value="GLYCOSIDASE FAMILY 31"/>
    <property type="match status" value="1"/>
</dbReference>
<protein>
    <recommendedName>
        <fullName evidence="2 5">Alpha-galactosidase</fullName>
        <ecNumber evidence="2 5">3.2.1.22</ecNumber>
    </recommendedName>
</protein>
<dbReference type="PRINTS" id="PR00743">
    <property type="entry name" value="GLHYDRLASE36"/>
</dbReference>
<dbReference type="InterPro" id="IPR013780">
    <property type="entry name" value="Glyco_hydro_b"/>
</dbReference>
<evidence type="ECO:0000256" key="8">
    <source>
        <dbReference type="SAM" id="MobiDB-lite"/>
    </source>
</evidence>
<feature type="binding site" evidence="7">
    <location>
        <begin position="368"/>
        <end position="369"/>
    </location>
    <ligand>
        <name>substrate</name>
    </ligand>
</feature>
<dbReference type="InterPro" id="IPR017853">
    <property type="entry name" value="GH"/>
</dbReference>
<name>A0A429ZYP0_9ENTE</name>
<dbReference type="RefSeq" id="WP_125983723.1">
    <property type="nucleotide sequence ID" value="NZ_NGJS01000006.1"/>
</dbReference>
<dbReference type="Gene3D" id="2.70.98.60">
    <property type="entry name" value="alpha-galactosidase from lactobacil brevis"/>
    <property type="match status" value="1"/>
</dbReference>
<evidence type="ECO:0000256" key="4">
    <source>
        <dbReference type="ARBA" id="ARBA00023295"/>
    </source>
</evidence>
<keyword evidence="12" id="KW-1185">Reference proteome</keyword>
<sequence length="730" mass="83679">MPLITFNSENKTFHLSNNSISYIMTIEEGGYLAHLYYGRKIKEYNGLSDYPRINRSFSPNLPGSTDRMYSLDTLLMEYPGFGNGDFRQPAHMIYHKNGTQVTDFKYLTHEIVKGKPKLAGLPATYTTRDDEAETLIITLIDELTQMTVDLLYTIFAAENVITRSSLFKNNGVDDVRLQKVASMSMDIASCDLDLIHFPGTWARERQLVREKISSGQKKLDSKRGSSSHQQNPVIILADPKTTEQQGEAFGFSLVYSGNHEIQIEKDPYQQTRIMLGINSFDFNWLLTPGHNFQTPEVIMSYSSRGLNDLSATNHRVINKHLIRGNYKNQERPILVNNWEATYFDFDEDKIMAIVDEAHDLGIELFVLDDGWFGKREDDNSSLGDWFENEGKLKNGLKGLSEKVHAKGMSFGLWFEPEMISEISELFKTHPEWVLKIPDRASSPSRGQLVLDFSRADVRKYIYQKMTAILDNVAIDYIKWDMNRNMSDVYSNNLTSEHQGSVSHRYMLGLYDLLEQLTTEYPEVLFESCSGGGGRFDAGMLYYMPQTWTSDNTDAIARLNIQYSTSMFYPTSTMGSHVSAIPNHQTERETSLSIRGNVAMSGVFGYELDLSLLSDEEKNQIKEQVAFYKEHRHLLQYGTFIRLLSPYESNDVAWMYVNQDQSEAIVFYFRVLSEESYPLVKLTLDGLAKDKVYDCRGQKAYGDELMYSGFYVDPQLKGDYATEMYHFKELS</sequence>
<dbReference type="InterPro" id="IPR013785">
    <property type="entry name" value="Aldolase_TIM"/>
</dbReference>
<feature type="binding site" evidence="7">
    <location>
        <position position="201"/>
    </location>
    <ligand>
        <name>substrate</name>
    </ligand>
</feature>
<feature type="domain" description="Glycosyl hydrolase family 36 N-terminal" evidence="10">
    <location>
        <begin position="30"/>
        <end position="286"/>
    </location>
</feature>
<evidence type="ECO:0000259" key="9">
    <source>
        <dbReference type="Pfam" id="PF16874"/>
    </source>
</evidence>
<evidence type="ECO:0000256" key="7">
    <source>
        <dbReference type="PIRSR" id="PIRSR005536-2"/>
    </source>
</evidence>
<evidence type="ECO:0000313" key="11">
    <source>
        <dbReference type="EMBL" id="RST99093.1"/>
    </source>
</evidence>
<dbReference type="InterPro" id="IPR031704">
    <property type="entry name" value="Glyco_hydro_36_N"/>
</dbReference>
<feature type="active site" description="Proton donor" evidence="6">
    <location>
        <position position="550"/>
    </location>
</feature>
<dbReference type="InterPro" id="IPR031705">
    <property type="entry name" value="Glyco_hydro_36_C"/>
</dbReference>
<gene>
    <name evidence="11" type="ORF">CBF37_05355</name>
</gene>
<accession>A0A429ZYP0</accession>
<evidence type="ECO:0000256" key="1">
    <source>
        <dbReference type="ARBA" id="ARBA00001255"/>
    </source>
</evidence>
<dbReference type="Pfam" id="PF16875">
    <property type="entry name" value="Glyco_hydro_36N"/>
    <property type="match status" value="1"/>
</dbReference>
<evidence type="ECO:0000256" key="3">
    <source>
        <dbReference type="ARBA" id="ARBA00022801"/>
    </source>
</evidence>
<dbReference type="GO" id="GO:0004557">
    <property type="term" value="F:alpha-galactosidase activity"/>
    <property type="evidence" value="ECO:0007669"/>
    <property type="project" value="UniProtKB-UniRule"/>
</dbReference>
<dbReference type="Gene3D" id="3.20.20.70">
    <property type="entry name" value="Aldolase class I"/>
    <property type="match status" value="1"/>
</dbReference>
<dbReference type="InterPro" id="IPR050985">
    <property type="entry name" value="Alpha-glycosidase_related"/>
</dbReference>
<comment type="catalytic activity">
    <reaction evidence="1 5">
        <text>Hydrolysis of terminal, non-reducing alpha-D-galactose residues in alpha-D-galactosides, including galactose oligosaccharides, galactomannans and galactolipids.</text>
        <dbReference type="EC" id="3.2.1.22"/>
    </reaction>
</comment>
<evidence type="ECO:0000256" key="6">
    <source>
        <dbReference type="PIRSR" id="PIRSR005536-1"/>
    </source>
</evidence>
<dbReference type="FunFam" id="3.20.20.70:FF:000118">
    <property type="entry name" value="Alpha-galactosidase"/>
    <property type="match status" value="1"/>
</dbReference>
<feature type="domain" description="Glycosyl hydrolase family 36 C-terminal" evidence="9">
    <location>
        <begin position="651"/>
        <end position="726"/>
    </location>
</feature>
<feature type="region of interest" description="Disordered" evidence="8">
    <location>
        <begin position="213"/>
        <end position="232"/>
    </location>
</feature>
<dbReference type="InterPro" id="IPR002252">
    <property type="entry name" value="Glyco_hydro_36"/>
</dbReference>
<dbReference type="CDD" id="cd14791">
    <property type="entry name" value="GH36"/>
    <property type="match status" value="1"/>
</dbReference>